<reference evidence="2 3" key="1">
    <citation type="submission" date="2024-05" db="EMBL/GenBank/DDBJ databases">
        <title>A draft genome resource for the thread blight pathogen Marasmius tenuissimus strain MS-2.</title>
        <authorList>
            <person name="Yulfo-Soto G.E."/>
            <person name="Baruah I.K."/>
            <person name="Amoako-Attah I."/>
            <person name="Bukari Y."/>
            <person name="Meinhardt L.W."/>
            <person name="Bailey B.A."/>
            <person name="Cohen S.P."/>
        </authorList>
    </citation>
    <scope>NUCLEOTIDE SEQUENCE [LARGE SCALE GENOMIC DNA]</scope>
    <source>
        <strain evidence="2 3">MS-2</strain>
    </source>
</reference>
<dbReference type="Pfam" id="PF00753">
    <property type="entry name" value="Lactamase_B"/>
    <property type="match status" value="1"/>
</dbReference>
<dbReference type="EMBL" id="JBBXMP010000043">
    <property type="protein sequence ID" value="KAL0065749.1"/>
    <property type="molecule type" value="Genomic_DNA"/>
</dbReference>
<sequence>MERMEAISSITRLSANVIRILAQNPGKFTLQGTNTYLVGKQNPYTLIDTGEGKEEYVAELEKALKDTATVKNPNEPEISDIVLSHWHRDHVGGLSSVLPMLRRPLGSPEPIHSLQTS</sequence>
<protein>
    <recommendedName>
        <fullName evidence="1">Metallo-beta-lactamase domain-containing protein</fullName>
    </recommendedName>
</protein>
<evidence type="ECO:0000313" key="3">
    <source>
        <dbReference type="Proteomes" id="UP001437256"/>
    </source>
</evidence>
<keyword evidence="3" id="KW-1185">Reference proteome</keyword>
<organism evidence="2 3">
    <name type="scientific">Marasmius tenuissimus</name>
    <dbReference type="NCBI Taxonomy" id="585030"/>
    <lineage>
        <taxon>Eukaryota</taxon>
        <taxon>Fungi</taxon>
        <taxon>Dikarya</taxon>
        <taxon>Basidiomycota</taxon>
        <taxon>Agaricomycotina</taxon>
        <taxon>Agaricomycetes</taxon>
        <taxon>Agaricomycetidae</taxon>
        <taxon>Agaricales</taxon>
        <taxon>Marasmiineae</taxon>
        <taxon>Marasmiaceae</taxon>
        <taxon>Marasmius</taxon>
    </lineage>
</organism>
<dbReference type="PANTHER" id="PTHR23131:SF0">
    <property type="entry name" value="ENDORIBONUCLEASE LACTB2"/>
    <property type="match status" value="1"/>
</dbReference>
<dbReference type="InterPro" id="IPR050662">
    <property type="entry name" value="Sec-metab_biosynth-thioest"/>
</dbReference>
<dbReference type="InterPro" id="IPR001279">
    <property type="entry name" value="Metallo-B-lactamas"/>
</dbReference>
<proteinExistence type="predicted"/>
<evidence type="ECO:0000259" key="1">
    <source>
        <dbReference type="Pfam" id="PF00753"/>
    </source>
</evidence>
<evidence type="ECO:0000313" key="2">
    <source>
        <dbReference type="EMBL" id="KAL0065749.1"/>
    </source>
</evidence>
<dbReference type="SUPFAM" id="SSF56281">
    <property type="entry name" value="Metallo-hydrolase/oxidoreductase"/>
    <property type="match status" value="1"/>
</dbReference>
<accession>A0ABR2ZX53</accession>
<dbReference type="InterPro" id="IPR036866">
    <property type="entry name" value="RibonucZ/Hydroxyglut_hydro"/>
</dbReference>
<gene>
    <name evidence="2" type="ORF">AAF712_007232</name>
</gene>
<name>A0ABR2ZX53_9AGAR</name>
<dbReference type="Gene3D" id="3.60.15.10">
    <property type="entry name" value="Ribonuclease Z/Hydroxyacylglutathione hydrolase-like"/>
    <property type="match status" value="1"/>
</dbReference>
<dbReference type="PANTHER" id="PTHR23131">
    <property type="entry name" value="ENDORIBONUCLEASE LACTB2"/>
    <property type="match status" value="1"/>
</dbReference>
<dbReference type="Proteomes" id="UP001437256">
    <property type="component" value="Unassembled WGS sequence"/>
</dbReference>
<comment type="caution">
    <text evidence="2">The sequence shown here is derived from an EMBL/GenBank/DDBJ whole genome shotgun (WGS) entry which is preliminary data.</text>
</comment>
<feature type="domain" description="Metallo-beta-lactamase" evidence="1">
    <location>
        <begin position="31"/>
        <end position="95"/>
    </location>
</feature>